<reference evidence="2 3" key="1">
    <citation type="submission" date="2020-12" db="EMBL/GenBank/DDBJ databases">
        <title>WGS of Thermoactinomyces spp.</title>
        <authorList>
            <person name="Cheng K."/>
        </authorList>
    </citation>
    <scope>NUCLEOTIDE SEQUENCE [LARGE SCALE GENOMIC DNA]</scope>
    <source>
        <strain evidence="3">CICC 10650\ACCC 41061</strain>
    </source>
</reference>
<dbReference type="PIRSF" id="PIRSF007510">
    <property type="entry name" value="UCP007510"/>
    <property type="match status" value="1"/>
</dbReference>
<sequence length="181" mass="19639">MIMMKEEVKRALRDLLAAMPLDAGHVLVVGTSTSEVAGKRIGSGGSEEIARELYEGISEIQKQAGFHLAFQCCEHLNRALVVERKTAERFGWPEVTVVPVNNAGGAMAAYAYRHMKQPVVVEQIQADAGIDIGDTLIGMHLKPVAVPVRSQQKTIGQAHVTLAKTRPKLIGGERAVYALEK</sequence>
<dbReference type="Gene3D" id="3.40.50.10360">
    <property type="entry name" value="Hypothetical protein TT1679"/>
    <property type="match status" value="1"/>
</dbReference>
<dbReference type="NCBIfam" id="TIGR01440">
    <property type="entry name" value="TIGR01440 family protein"/>
    <property type="match status" value="1"/>
</dbReference>
<dbReference type="RefSeq" id="WP_037995827.1">
    <property type="nucleotide sequence ID" value="NZ_CP039710.1"/>
</dbReference>
<protein>
    <recommendedName>
        <fullName evidence="1">UPF0340 protein I8U22_04690</fullName>
    </recommendedName>
</protein>
<gene>
    <name evidence="2" type="ORF">I8U22_04690</name>
</gene>
<keyword evidence="3" id="KW-1185">Reference proteome</keyword>
<comment type="caution">
    <text evidence="2">The sequence shown here is derived from an EMBL/GenBank/DDBJ whole genome shotgun (WGS) entry which is preliminary data.</text>
</comment>
<evidence type="ECO:0000313" key="2">
    <source>
        <dbReference type="EMBL" id="MBH8588118.1"/>
    </source>
</evidence>
<name>A0ABS0QFS9_THEVU</name>
<dbReference type="HAMAP" id="MF_00800">
    <property type="entry name" value="UPF0340"/>
    <property type="match status" value="1"/>
</dbReference>
<accession>A0ABS0QFS9</accession>
<dbReference type="Proteomes" id="UP000641910">
    <property type="component" value="Unassembled WGS sequence"/>
</dbReference>
<organism evidence="2 3">
    <name type="scientific">Thermoactinomyces vulgaris</name>
    <dbReference type="NCBI Taxonomy" id="2026"/>
    <lineage>
        <taxon>Bacteria</taxon>
        <taxon>Bacillati</taxon>
        <taxon>Bacillota</taxon>
        <taxon>Bacilli</taxon>
        <taxon>Bacillales</taxon>
        <taxon>Thermoactinomycetaceae</taxon>
        <taxon>Thermoactinomyces</taxon>
    </lineage>
</organism>
<dbReference type="EMBL" id="JAECVU010000002">
    <property type="protein sequence ID" value="MBH8588118.1"/>
    <property type="molecule type" value="Genomic_DNA"/>
</dbReference>
<dbReference type="InterPro" id="IPR028345">
    <property type="entry name" value="Antibiotic_NAT-like"/>
</dbReference>
<comment type="similarity">
    <text evidence="1">Belongs to the UPF0340 family.</text>
</comment>
<dbReference type="InterPro" id="IPR006340">
    <property type="entry name" value="DUF436"/>
</dbReference>
<evidence type="ECO:0000313" key="3">
    <source>
        <dbReference type="Proteomes" id="UP000641910"/>
    </source>
</evidence>
<dbReference type="Pfam" id="PF04260">
    <property type="entry name" value="DUF436"/>
    <property type="match status" value="1"/>
</dbReference>
<dbReference type="SUPFAM" id="SSF110710">
    <property type="entry name" value="TTHA0583/YokD-like"/>
    <property type="match status" value="1"/>
</dbReference>
<evidence type="ECO:0000256" key="1">
    <source>
        <dbReference type="HAMAP-Rule" id="MF_00800"/>
    </source>
</evidence>
<proteinExistence type="inferred from homology"/>